<evidence type="ECO:0000313" key="1">
    <source>
        <dbReference type="EMBL" id="QTA91561.1"/>
    </source>
</evidence>
<dbReference type="EMBL" id="CP061800">
    <property type="protein sequence ID" value="QTA91561.1"/>
    <property type="molecule type" value="Genomic_DNA"/>
</dbReference>
<proteinExistence type="predicted"/>
<keyword evidence="2" id="KW-1185">Reference proteome</keyword>
<name>A0A975BTT5_9BACT</name>
<dbReference type="Proteomes" id="UP000663722">
    <property type="component" value="Chromosome"/>
</dbReference>
<dbReference type="AlphaFoldDB" id="A0A975BTT5"/>
<reference evidence="1" key="1">
    <citation type="journal article" date="2021" name="Microb. Physiol.">
        <title>Proteogenomic Insights into the Physiology of Marine, Sulfate-Reducing, Filamentous Desulfonema limicola and Desulfonema magnum.</title>
        <authorList>
            <person name="Schnaars V."/>
            <person name="Wohlbrand L."/>
            <person name="Scheve S."/>
            <person name="Hinrichs C."/>
            <person name="Reinhardt R."/>
            <person name="Rabus R."/>
        </authorList>
    </citation>
    <scope>NUCLEOTIDE SEQUENCE</scope>
    <source>
        <strain evidence="1">4be13</strain>
    </source>
</reference>
<dbReference type="KEGG" id="dmm:dnm_076310"/>
<gene>
    <name evidence="1" type="ORF">dnm_076310</name>
</gene>
<evidence type="ECO:0000313" key="2">
    <source>
        <dbReference type="Proteomes" id="UP000663722"/>
    </source>
</evidence>
<sequence length="45" mass="5051">MAFCSFASSHVTLSVDRKIFGTKGVQKFRVRFIFALPVLLSKTIC</sequence>
<protein>
    <submittedName>
        <fullName evidence="1">Uncharacterized protein</fullName>
    </submittedName>
</protein>
<organism evidence="1 2">
    <name type="scientific">Desulfonema magnum</name>
    <dbReference type="NCBI Taxonomy" id="45655"/>
    <lineage>
        <taxon>Bacteria</taxon>
        <taxon>Pseudomonadati</taxon>
        <taxon>Thermodesulfobacteriota</taxon>
        <taxon>Desulfobacteria</taxon>
        <taxon>Desulfobacterales</taxon>
        <taxon>Desulfococcaceae</taxon>
        <taxon>Desulfonema</taxon>
    </lineage>
</organism>
<accession>A0A975BTT5</accession>